<feature type="transmembrane region" description="Helical" evidence="1">
    <location>
        <begin position="12"/>
        <end position="28"/>
    </location>
</feature>
<comment type="caution">
    <text evidence="2">The sequence shown here is derived from an EMBL/GenBank/DDBJ whole genome shotgun (WGS) entry which is preliminary data.</text>
</comment>
<name>A0A165PX97_9FLAO</name>
<gene>
    <name evidence="2" type="ORF">AV926_02305</name>
</gene>
<evidence type="ECO:0000256" key="1">
    <source>
        <dbReference type="SAM" id="Phobius"/>
    </source>
</evidence>
<dbReference type="EMBL" id="LQNU01000116">
    <property type="protein sequence ID" value="KZE72872.1"/>
    <property type="molecule type" value="Genomic_DNA"/>
</dbReference>
<proteinExistence type="predicted"/>
<protein>
    <recommendedName>
        <fullName evidence="4">Immunity protein 17</fullName>
    </recommendedName>
</protein>
<evidence type="ECO:0008006" key="4">
    <source>
        <dbReference type="Google" id="ProtNLM"/>
    </source>
</evidence>
<evidence type="ECO:0000313" key="3">
    <source>
        <dbReference type="Proteomes" id="UP000076630"/>
    </source>
</evidence>
<keyword evidence="1" id="KW-0812">Transmembrane</keyword>
<organism evidence="2 3">
    <name type="scientific">Myroides marinus</name>
    <dbReference type="NCBI Taxonomy" id="703342"/>
    <lineage>
        <taxon>Bacteria</taxon>
        <taxon>Pseudomonadati</taxon>
        <taxon>Bacteroidota</taxon>
        <taxon>Flavobacteriia</taxon>
        <taxon>Flavobacteriales</taxon>
        <taxon>Flavobacteriaceae</taxon>
        <taxon>Myroides</taxon>
    </lineage>
</organism>
<dbReference type="Proteomes" id="UP000076630">
    <property type="component" value="Unassembled WGS sequence"/>
</dbReference>
<sequence>MIDNIFTYLPELPGIFMILLGWLLLYWSKKGDEWMYESGGPGVFTNITWIRNTFGEKTAKRYNVLISWGVIVVGVLFVLIGILMRFM</sequence>
<dbReference type="AlphaFoldDB" id="A0A165PX97"/>
<keyword evidence="1" id="KW-0472">Membrane</keyword>
<dbReference type="OrthoDB" id="1453288at2"/>
<reference evidence="2 3" key="1">
    <citation type="submission" date="2016-01" db="EMBL/GenBank/DDBJ databases">
        <title>Whole genome sequencing of Myroides marinus L41.</title>
        <authorList>
            <person name="Hong K.W."/>
        </authorList>
    </citation>
    <scope>NUCLEOTIDE SEQUENCE [LARGE SCALE GENOMIC DNA]</scope>
    <source>
        <strain evidence="2 3">L41</strain>
    </source>
</reference>
<accession>A0A165PX97</accession>
<feature type="transmembrane region" description="Helical" evidence="1">
    <location>
        <begin position="65"/>
        <end position="84"/>
    </location>
</feature>
<evidence type="ECO:0000313" key="2">
    <source>
        <dbReference type="EMBL" id="KZE72872.1"/>
    </source>
</evidence>
<keyword evidence="3" id="KW-1185">Reference proteome</keyword>
<keyword evidence="1" id="KW-1133">Transmembrane helix</keyword>